<dbReference type="Pfam" id="PF01593">
    <property type="entry name" value="Amino_oxidase"/>
    <property type="match status" value="1"/>
</dbReference>
<dbReference type="RefSeq" id="WP_036805216.1">
    <property type="nucleotide sequence ID" value="NZ_CP051177.1"/>
</dbReference>
<keyword evidence="2 5" id="KW-0125">Carotenoid biosynthesis</keyword>
<keyword evidence="8" id="KW-1185">Reference proteome</keyword>
<comment type="pathway">
    <text evidence="1 5">Carotenoid biosynthesis.</text>
</comment>
<reference evidence="8" key="1">
    <citation type="submission" date="2020-06" db="EMBL/GenBank/DDBJ databases">
        <title>Isolation of Planomicrobium glaciei.</title>
        <authorList>
            <person name="Malisova L."/>
            <person name="Safrankova R."/>
            <person name="Jakubu V."/>
            <person name="Spanelova P."/>
        </authorList>
    </citation>
    <scope>NUCLEOTIDE SEQUENCE [LARGE SCALE GENOMIC DNA]</scope>
    <source>
        <strain evidence="8">NRL-ATB46093</strain>
    </source>
</reference>
<comment type="similarity">
    <text evidence="4">Belongs to the carotenoid/retinoid oxidoreductase family. CrtN subfamily.</text>
</comment>
<evidence type="ECO:0000256" key="3">
    <source>
        <dbReference type="ARBA" id="ARBA00023002"/>
    </source>
</evidence>
<dbReference type="AlphaFoldDB" id="A0A7H8Q7U9"/>
<organism evidence="7 8">
    <name type="scientific">Planococcus glaciei</name>
    <dbReference type="NCBI Taxonomy" id="459472"/>
    <lineage>
        <taxon>Bacteria</taxon>
        <taxon>Bacillati</taxon>
        <taxon>Bacillota</taxon>
        <taxon>Bacilli</taxon>
        <taxon>Bacillales</taxon>
        <taxon>Caryophanaceae</taxon>
        <taxon>Planococcus</taxon>
    </lineage>
</organism>
<dbReference type="SUPFAM" id="SSF51905">
    <property type="entry name" value="FAD/NAD(P)-binding domain"/>
    <property type="match status" value="1"/>
</dbReference>
<dbReference type="EMBL" id="CP051177">
    <property type="protein sequence ID" value="QKX49930.1"/>
    <property type="molecule type" value="Genomic_DNA"/>
</dbReference>
<evidence type="ECO:0000313" key="8">
    <source>
        <dbReference type="Proteomes" id="UP000509222"/>
    </source>
</evidence>
<protein>
    <submittedName>
        <fullName evidence="7">Phytoene desaturase</fullName>
    </submittedName>
</protein>
<accession>A0A7H8Q7U9</accession>
<feature type="domain" description="Amine oxidase" evidence="6">
    <location>
        <begin position="11"/>
        <end position="486"/>
    </location>
</feature>
<dbReference type="GO" id="GO:0016491">
    <property type="term" value="F:oxidoreductase activity"/>
    <property type="evidence" value="ECO:0007669"/>
    <property type="project" value="UniProtKB-KW"/>
</dbReference>
<dbReference type="InterPro" id="IPR036188">
    <property type="entry name" value="FAD/NAD-bd_sf"/>
</dbReference>
<dbReference type="InterPro" id="IPR002937">
    <property type="entry name" value="Amino_oxidase"/>
</dbReference>
<evidence type="ECO:0000256" key="5">
    <source>
        <dbReference type="RuleBase" id="RU362075"/>
    </source>
</evidence>
<sequence>MKKVIIIGGGLGGLSAAVTLAYAGFQVRLFEKNQHLGGKLMPVKLGSHSFDFGPNTITMPEVFKGIIEQTGERPEDYFEFLPLKSHTRNHFPDGTQLDFSSDPEEMANEITKLSPKDAANYPAFLKEAERLYGMSERYFFPATFQSWKDYLSPSLGLALLRARPTETLHHFFSRYFSDRRIVQALDRYATYIGSSPFKAPATFSMIAHLELGQGVYYTKGGNVRIAEAFAALAQKHGALLQTEAEVEKILVQNGKAAGVELADGQTFEADLVILNGDLLSAYPKLVEEKHRPSFTDAKISRFEPSISAFVITAGLNTHLAGLKHHNIFFSGNYRQEFDDLFDTQSYSQEPTVYISNSSYTDSTVSPEGSNLFILVNAPALGADGKLQIDPEQYKERIYDFLETYGIDIRGHLAEERIFTPLFLKEAFSAYRGALYGPSSHRKADAFLRPANASSDIENLYFIGGSTHPGGGSPIVTMGGQNLAKRIIKKYTS</sequence>
<name>A0A7H8Q7U9_9BACL</name>
<dbReference type="Proteomes" id="UP000509222">
    <property type="component" value="Chromosome"/>
</dbReference>
<dbReference type="InterPro" id="IPR014105">
    <property type="entry name" value="Carotenoid/retinoid_OxRdtase"/>
</dbReference>
<dbReference type="PANTHER" id="PTHR43734">
    <property type="entry name" value="PHYTOENE DESATURASE"/>
    <property type="match status" value="1"/>
</dbReference>
<evidence type="ECO:0000313" key="7">
    <source>
        <dbReference type="EMBL" id="QKX49930.1"/>
    </source>
</evidence>
<evidence type="ECO:0000256" key="2">
    <source>
        <dbReference type="ARBA" id="ARBA00022746"/>
    </source>
</evidence>
<dbReference type="GO" id="GO:0016117">
    <property type="term" value="P:carotenoid biosynthetic process"/>
    <property type="evidence" value="ECO:0007669"/>
    <property type="project" value="UniProtKB-KW"/>
</dbReference>
<dbReference type="PANTHER" id="PTHR43734:SF1">
    <property type="entry name" value="PHYTOENE DESATURASE"/>
    <property type="match status" value="1"/>
</dbReference>
<keyword evidence="3 5" id="KW-0560">Oxidoreductase</keyword>
<evidence type="ECO:0000256" key="1">
    <source>
        <dbReference type="ARBA" id="ARBA00004829"/>
    </source>
</evidence>
<proteinExistence type="inferred from homology"/>
<evidence type="ECO:0000256" key="4">
    <source>
        <dbReference type="ARBA" id="ARBA00038322"/>
    </source>
</evidence>
<evidence type="ECO:0000259" key="6">
    <source>
        <dbReference type="Pfam" id="PF01593"/>
    </source>
</evidence>
<gene>
    <name evidence="7" type="primary">crtI</name>
    <name evidence="7" type="ORF">HF394_04615</name>
</gene>
<dbReference type="NCBIfam" id="TIGR02734">
    <property type="entry name" value="crtI_fam"/>
    <property type="match status" value="1"/>
</dbReference>
<dbReference type="Gene3D" id="3.50.50.60">
    <property type="entry name" value="FAD/NAD(P)-binding domain"/>
    <property type="match status" value="2"/>
</dbReference>